<feature type="transmembrane region" description="Helical" evidence="1">
    <location>
        <begin position="6"/>
        <end position="28"/>
    </location>
</feature>
<evidence type="ECO:0000256" key="1">
    <source>
        <dbReference type="SAM" id="Phobius"/>
    </source>
</evidence>
<dbReference type="Gene3D" id="1.20.140.150">
    <property type="match status" value="1"/>
</dbReference>
<keyword evidence="3" id="KW-1185">Reference proteome</keyword>
<keyword evidence="1" id="KW-0472">Membrane</keyword>
<comment type="caution">
    <text evidence="2">The sequence shown here is derived from an EMBL/GenBank/DDBJ whole genome shotgun (WGS) entry which is preliminary data.</text>
</comment>
<evidence type="ECO:0000313" key="3">
    <source>
        <dbReference type="Proteomes" id="UP001209878"/>
    </source>
</evidence>
<proteinExistence type="predicted"/>
<gene>
    <name evidence="2" type="ORF">NP493_369g02034</name>
</gene>
<protein>
    <submittedName>
        <fullName evidence="2">Uncharacterized protein</fullName>
    </submittedName>
</protein>
<keyword evidence="1" id="KW-0812">Transmembrane</keyword>
<dbReference type="Proteomes" id="UP001209878">
    <property type="component" value="Unassembled WGS sequence"/>
</dbReference>
<reference evidence="2" key="1">
    <citation type="journal article" date="2023" name="Mol. Biol. Evol.">
        <title>Third-Generation Sequencing Reveals the Adaptive Role of the Epigenome in Three Deep-Sea Polychaetes.</title>
        <authorList>
            <person name="Perez M."/>
            <person name="Aroh O."/>
            <person name="Sun Y."/>
            <person name="Lan Y."/>
            <person name="Juniper S.K."/>
            <person name="Young C.R."/>
            <person name="Angers B."/>
            <person name="Qian P.Y."/>
        </authorList>
    </citation>
    <scope>NUCLEOTIDE SEQUENCE</scope>
    <source>
        <strain evidence="2">R07B-5</strain>
    </source>
</reference>
<dbReference type="AlphaFoldDB" id="A0AAD9L2W6"/>
<dbReference type="EMBL" id="JAODUO010000369">
    <property type="protein sequence ID" value="KAK2182041.1"/>
    <property type="molecule type" value="Genomic_DNA"/>
</dbReference>
<organism evidence="2 3">
    <name type="scientific">Ridgeia piscesae</name>
    <name type="common">Tubeworm</name>
    <dbReference type="NCBI Taxonomy" id="27915"/>
    <lineage>
        <taxon>Eukaryota</taxon>
        <taxon>Metazoa</taxon>
        <taxon>Spiralia</taxon>
        <taxon>Lophotrochozoa</taxon>
        <taxon>Annelida</taxon>
        <taxon>Polychaeta</taxon>
        <taxon>Sedentaria</taxon>
        <taxon>Canalipalpata</taxon>
        <taxon>Sabellida</taxon>
        <taxon>Siboglinidae</taxon>
        <taxon>Ridgeia</taxon>
    </lineage>
</organism>
<accession>A0AAD9L2W6</accession>
<sequence length="99" mass="11177">MPQPPFLVALPLAVLCGTVASVLMLVAVATDHWERVTYDEQKLRNIPHINMNLSLFNSTNGFYKIVINVGYDNNQTLEPHYLRDSHGGIWRVCDHVTGE</sequence>
<keyword evidence="1" id="KW-1133">Transmembrane helix</keyword>
<evidence type="ECO:0000313" key="2">
    <source>
        <dbReference type="EMBL" id="KAK2182041.1"/>
    </source>
</evidence>
<name>A0AAD9L2W6_RIDPI</name>